<dbReference type="GO" id="GO:0005840">
    <property type="term" value="C:ribosome"/>
    <property type="evidence" value="ECO:0007669"/>
    <property type="project" value="UniProtKB-KW"/>
</dbReference>
<dbReference type="SUPFAM" id="SSF56047">
    <property type="entry name" value="Ribosomal protein S8"/>
    <property type="match status" value="1"/>
</dbReference>
<comment type="similarity">
    <text evidence="1 7 8">Belongs to the universal ribosomal protein uS8 family.</text>
</comment>
<comment type="subunit">
    <text evidence="7">Part of the 30S ribosomal subunit. Contacts proteins S5 and S12.</text>
</comment>
<dbReference type="PANTHER" id="PTHR11758">
    <property type="entry name" value="40S RIBOSOMAL PROTEIN S15A"/>
    <property type="match status" value="1"/>
</dbReference>
<dbReference type="FunFam" id="3.30.1370.30:FF:000002">
    <property type="entry name" value="30S ribosomal protein S8"/>
    <property type="match status" value="1"/>
</dbReference>
<dbReference type="EMBL" id="PETL01000319">
    <property type="protein sequence ID" value="PIV63591.1"/>
    <property type="molecule type" value="Genomic_DNA"/>
</dbReference>
<dbReference type="GO" id="GO:0006412">
    <property type="term" value="P:translation"/>
    <property type="evidence" value="ECO:0007669"/>
    <property type="project" value="UniProtKB-UniRule"/>
</dbReference>
<dbReference type="InterPro" id="IPR000630">
    <property type="entry name" value="Ribosomal_uS8"/>
</dbReference>
<evidence type="ECO:0000256" key="2">
    <source>
        <dbReference type="ARBA" id="ARBA00022730"/>
    </source>
</evidence>
<comment type="function">
    <text evidence="7">One of the primary rRNA binding proteins, it binds directly to 16S rRNA central domain where it helps coordinate assembly of the platform of the 30S subunit.</text>
</comment>
<dbReference type="GO" id="GO:0003735">
    <property type="term" value="F:structural constituent of ribosome"/>
    <property type="evidence" value="ECO:0007669"/>
    <property type="project" value="InterPro"/>
</dbReference>
<sequence length="132" mass="15097">MAMTDPIADMLTRIRNQIRVFGKEVEIPFSRIKEGIAKVLKEQDYIKDYTVLSKNNRKFLNLQLKYLKNGKNRISDLKRVSKPGLRTYAGKEKLPKIIANRGMVILSTSSGIMVDREAKEKGVGGEILCRIW</sequence>
<dbReference type="FunFam" id="3.30.1490.10:FF:000001">
    <property type="entry name" value="30S ribosomal protein S8"/>
    <property type="match status" value="1"/>
</dbReference>
<keyword evidence="2 7" id="KW-0699">rRNA-binding</keyword>
<keyword evidence="4 7" id="KW-0689">Ribosomal protein</keyword>
<dbReference type="NCBIfam" id="NF001109">
    <property type="entry name" value="PRK00136.1"/>
    <property type="match status" value="1"/>
</dbReference>
<dbReference type="GO" id="GO:0019843">
    <property type="term" value="F:rRNA binding"/>
    <property type="evidence" value="ECO:0007669"/>
    <property type="project" value="UniProtKB-UniRule"/>
</dbReference>
<proteinExistence type="inferred from homology"/>
<dbReference type="AlphaFoldDB" id="A0A2M7E7C7"/>
<dbReference type="InterPro" id="IPR047863">
    <property type="entry name" value="Ribosomal_uS8_CS"/>
</dbReference>
<dbReference type="Gene3D" id="3.30.1490.10">
    <property type="match status" value="1"/>
</dbReference>
<accession>A0A2M7E7C7</accession>
<dbReference type="Pfam" id="PF00410">
    <property type="entry name" value="Ribosomal_S8"/>
    <property type="match status" value="1"/>
</dbReference>
<dbReference type="HAMAP" id="MF_01302_B">
    <property type="entry name" value="Ribosomal_uS8_B"/>
    <property type="match status" value="1"/>
</dbReference>
<dbReference type="Gene3D" id="3.30.1370.30">
    <property type="match status" value="1"/>
</dbReference>
<protein>
    <recommendedName>
        <fullName evidence="6 7">Small ribosomal subunit protein uS8</fullName>
    </recommendedName>
</protein>
<evidence type="ECO:0000256" key="3">
    <source>
        <dbReference type="ARBA" id="ARBA00022884"/>
    </source>
</evidence>
<dbReference type="InterPro" id="IPR035987">
    <property type="entry name" value="Ribosomal_uS8_sf"/>
</dbReference>
<evidence type="ECO:0000313" key="9">
    <source>
        <dbReference type="EMBL" id="PIV63591.1"/>
    </source>
</evidence>
<gene>
    <name evidence="7" type="primary">rpsH</name>
    <name evidence="9" type="ORF">COS11_06650</name>
</gene>
<evidence type="ECO:0000256" key="7">
    <source>
        <dbReference type="HAMAP-Rule" id="MF_01302"/>
    </source>
</evidence>
<dbReference type="GO" id="GO:1990904">
    <property type="term" value="C:ribonucleoprotein complex"/>
    <property type="evidence" value="ECO:0007669"/>
    <property type="project" value="UniProtKB-KW"/>
</dbReference>
<evidence type="ECO:0000313" key="10">
    <source>
        <dbReference type="Proteomes" id="UP000228886"/>
    </source>
</evidence>
<dbReference type="Proteomes" id="UP000228886">
    <property type="component" value="Unassembled WGS sequence"/>
</dbReference>
<evidence type="ECO:0000256" key="5">
    <source>
        <dbReference type="ARBA" id="ARBA00023274"/>
    </source>
</evidence>
<reference evidence="10" key="1">
    <citation type="submission" date="2017-09" db="EMBL/GenBank/DDBJ databases">
        <title>Depth-based differentiation of microbial function through sediment-hosted aquifers and enrichment of novel symbionts in the deep terrestrial subsurface.</title>
        <authorList>
            <person name="Probst A.J."/>
            <person name="Ladd B."/>
            <person name="Jarett J.K."/>
            <person name="Geller-Mcgrath D.E."/>
            <person name="Sieber C.M.K."/>
            <person name="Emerson J.B."/>
            <person name="Anantharaman K."/>
            <person name="Thomas B.C."/>
            <person name="Malmstrom R."/>
            <person name="Stieglmeier M."/>
            <person name="Klingl A."/>
            <person name="Woyke T."/>
            <person name="Ryan C.M."/>
            <person name="Banfield J.F."/>
        </authorList>
    </citation>
    <scope>NUCLEOTIDE SEQUENCE [LARGE SCALE GENOMIC DNA]</scope>
</reference>
<name>A0A2M7E7C7_9BACT</name>
<evidence type="ECO:0000256" key="8">
    <source>
        <dbReference type="RuleBase" id="RU003660"/>
    </source>
</evidence>
<dbReference type="PROSITE" id="PS00053">
    <property type="entry name" value="RIBOSOMAL_S8"/>
    <property type="match status" value="1"/>
</dbReference>
<dbReference type="GO" id="GO:0005737">
    <property type="term" value="C:cytoplasm"/>
    <property type="evidence" value="ECO:0007669"/>
    <property type="project" value="UniProtKB-ARBA"/>
</dbReference>
<evidence type="ECO:0000256" key="1">
    <source>
        <dbReference type="ARBA" id="ARBA00006471"/>
    </source>
</evidence>
<keyword evidence="5 7" id="KW-0687">Ribonucleoprotein</keyword>
<organism evidence="9 10">
    <name type="scientific">bacterium (Candidatus Ratteibacteria) CG01_land_8_20_14_3_00_40_19</name>
    <dbReference type="NCBI Taxonomy" id="2014290"/>
    <lineage>
        <taxon>Bacteria</taxon>
        <taxon>Candidatus Ratteibacteria</taxon>
    </lineage>
</organism>
<evidence type="ECO:0000256" key="6">
    <source>
        <dbReference type="ARBA" id="ARBA00035258"/>
    </source>
</evidence>
<comment type="caution">
    <text evidence="9">The sequence shown here is derived from an EMBL/GenBank/DDBJ whole genome shotgun (WGS) entry which is preliminary data.</text>
</comment>
<evidence type="ECO:0000256" key="4">
    <source>
        <dbReference type="ARBA" id="ARBA00022980"/>
    </source>
</evidence>
<keyword evidence="3 7" id="KW-0694">RNA-binding</keyword>